<accession>A0A4S8M3T4</accession>
<feature type="non-terminal residue" evidence="2">
    <location>
        <position position="1"/>
    </location>
</feature>
<dbReference type="InterPro" id="IPR046522">
    <property type="entry name" value="DUF6699"/>
</dbReference>
<keyword evidence="3" id="KW-1185">Reference proteome</keyword>
<evidence type="ECO:0000259" key="1">
    <source>
        <dbReference type="Pfam" id="PF20415"/>
    </source>
</evidence>
<sequence>TPLTPNSDPGLLWESGVSPQVPLGHPIGPIQVHPYLLPNTVQLDLPVLQWEITQHAKKARVLTENCLLERLNLDEPAVMGHNGYNNNQVRIGSDNPLLGWWMKNMWGPLIIENEGGEEVSVGDVLRGIYKYLAQPLTHLDYEKVAETEGDLGSLDMPGSAWKGGWATAGEAAMVSCDYRRCDVLGSMKKFVGLRPTLQRDGIWMLYLDLASGGMVKV</sequence>
<evidence type="ECO:0000313" key="3">
    <source>
        <dbReference type="Proteomes" id="UP000297245"/>
    </source>
</evidence>
<evidence type="ECO:0000313" key="2">
    <source>
        <dbReference type="EMBL" id="THU96836.1"/>
    </source>
</evidence>
<feature type="domain" description="DUF6699" evidence="1">
    <location>
        <begin position="48"/>
        <end position="195"/>
    </location>
</feature>
<dbReference type="AlphaFoldDB" id="A0A4S8M3T4"/>
<dbReference type="Proteomes" id="UP000297245">
    <property type="component" value="Unassembled WGS sequence"/>
</dbReference>
<dbReference type="EMBL" id="ML179168">
    <property type="protein sequence ID" value="THU96836.1"/>
    <property type="molecule type" value="Genomic_DNA"/>
</dbReference>
<proteinExistence type="predicted"/>
<organism evidence="2 3">
    <name type="scientific">Dendrothele bispora (strain CBS 962.96)</name>
    <dbReference type="NCBI Taxonomy" id="1314807"/>
    <lineage>
        <taxon>Eukaryota</taxon>
        <taxon>Fungi</taxon>
        <taxon>Dikarya</taxon>
        <taxon>Basidiomycota</taxon>
        <taxon>Agaricomycotina</taxon>
        <taxon>Agaricomycetes</taxon>
        <taxon>Agaricomycetidae</taxon>
        <taxon>Agaricales</taxon>
        <taxon>Agaricales incertae sedis</taxon>
        <taxon>Dendrothele</taxon>
    </lineage>
</organism>
<name>A0A4S8M3T4_DENBC</name>
<protein>
    <recommendedName>
        <fullName evidence="1">DUF6699 domain-containing protein</fullName>
    </recommendedName>
</protein>
<reference evidence="2 3" key="1">
    <citation type="journal article" date="2019" name="Nat. Ecol. Evol.">
        <title>Megaphylogeny resolves global patterns of mushroom evolution.</title>
        <authorList>
            <person name="Varga T."/>
            <person name="Krizsan K."/>
            <person name="Foldi C."/>
            <person name="Dima B."/>
            <person name="Sanchez-Garcia M."/>
            <person name="Sanchez-Ramirez S."/>
            <person name="Szollosi G.J."/>
            <person name="Szarkandi J.G."/>
            <person name="Papp V."/>
            <person name="Albert L."/>
            <person name="Andreopoulos W."/>
            <person name="Angelini C."/>
            <person name="Antonin V."/>
            <person name="Barry K.W."/>
            <person name="Bougher N.L."/>
            <person name="Buchanan P."/>
            <person name="Buyck B."/>
            <person name="Bense V."/>
            <person name="Catcheside P."/>
            <person name="Chovatia M."/>
            <person name="Cooper J."/>
            <person name="Damon W."/>
            <person name="Desjardin D."/>
            <person name="Finy P."/>
            <person name="Geml J."/>
            <person name="Haridas S."/>
            <person name="Hughes K."/>
            <person name="Justo A."/>
            <person name="Karasinski D."/>
            <person name="Kautmanova I."/>
            <person name="Kiss B."/>
            <person name="Kocsube S."/>
            <person name="Kotiranta H."/>
            <person name="LaButti K.M."/>
            <person name="Lechner B.E."/>
            <person name="Liimatainen K."/>
            <person name="Lipzen A."/>
            <person name="Lukacs Z."/>
            <person name="Mihaltcheva S."/>
            <person name="Morgado L.N."/>
            <person name="Niskanen T."/>
            <person name="Noordeloos M.E."/>
            <person name="Ohm R.A."/>
            <person name="Ortiz-Santana B."/>
            <person name="Ovrebo C."/>
            <person name="Racz N."/>
            <person name="Riley R."/>
            <person name="Savchenko A."/>
            <person name="Shiryaev A."/>
            <person name="Soop K."/>
            <person name="Spirin V."/>
            <person name="Szebenyi C."/>
            <person name="Tomsovsky M."/>
            <person name="Tulloss R.E."/>
            <person name="Uehling J."/>
            <person name="Grigoriev I.V."/>
            <person name="Vagvolgyi C."/>
            <person name="Papp T."/>
            <person name="Martin F.M."/>
            <person name="Miettinen O."/>
            <person name="Hibbett D.S."/>
            <person name="Nagy L.G."/>
        </authorList>
    </citation>
    <scope>NUCLEOTIDE SEQUENCE [LARGE SCALE GENOMIC DNA]</scope>
    <source>
        <strain evidence="2 3">CBS 962.96</strain>
    </source>
</reference>
<dbReference type="Pfam" id="PF20415">
    <property type="entry name" value="DUF6699"/>
    <property type="match status" value="1"/>
</dbReference>
<gene>
    <name evidence="2" type="ORF">K435DRAFT_663760</name>
</gene>
<dbReference type="OrthoDB" id="3241567at2759"/>